<dbReference type="OrthoDB" id="5957813at2759"/>
<dbReference type="Pfam" id="PF01762">
    <property type="entry name" value="Galactosyl_T"/>
    <property type="match status" value="1"/>
</dbReference>
<dbReference type="Proteomes" id="UP000297703">
    <property type="component" value="Unassembled WGS sequence"/>
</dbReference>
<evidence type="ECO:0000256" key="9">
    <source>
        <dbReference type="ARBA" id="ARBA00023034"/>
    </source>
</evidence>
<evidence type="ECO:0000256" key="10">
    <source>
        <dbReference type="ARBA" id="ARBA00023098"/>
    </source>
</evidence>
<dbReference type="GO" id="GO:0008499">
    <property type="term" value="F:N-acetyl-beta-D-glucosaminide beta-(1,3)-galactosyltransferase activity"/>
    <property type="evidence" value="ECO:0007669"/>
    <property type="project" value="TreeGrafter"/>
</dbReference>
<reference evidence="15 16" key="1">
    <citation type="submission" date="2019-04" db="EMBL/GenBank/DDBJ databases">
        <title>Draft genome of the big-headed turtle Platysternon megacephalum.</title>
        <authorList>
            <person name="Gong S."/>
        </authorList>
    </citation>
    <scope>NUCLEOTIDE SEQUENCE [LARGE SCALE GENOMIC DNA]</scope>
    <source>
        <strain evidence="15">DO16091913</strain>
        <tissue evidence="15">Muscle</tissue>
    </source>
</reference>
<feature type="domain" description="Beta-1,3-galactosyltransferase 2 N-terminal" evidence="14">
    <location>
        <begin position="90"/>
        <end position="113"/>
    </location>
</feature>
<dbReference type="Pfam" id="PF19341">
    <property type="entry name" value="B3GALT2_N"/>
    <property type="match status" value="1"/>
</dbReference>
<evidence type="ECO:0000256" key="7">
    <source>
        <dbReference type="ARBA" id="ARBA00022968"/>
    </source>
</evidence>
<dbReference type="EC" id="2.4.1.-" evidence="13"/>
<keyword evidence="7" id="KW-0735">Signal-anchor</keyword>
<keyword evidence="12" id="KW-0325">Glycoprotein</keyword>
<keyword evidence="6" id="KW-0812">Transmembrane</keyword>
<comment type="pathway">
    <text evidence="2">Protein modification; protein glycosylation.</text>
</comment>
<name>A0A4D9DMR7_9SAUR</name>
<evidence type="ECO:0000256" key="3">
    <source>
        <dbReference type="ARBA" id="ARBA00008661"/>
    </source>
</evidence>
<evidence type="ECO:0000256" key="12">
    <source>
        <dbReference type="ARBA" id="ARBA00023180"/>
    </source>
</evidence>
<dbReference type="AlphaFoldDB" id="A0A4D9DMR7"/>
<evidence type="ECO:0000313" key="16">
    <source>
        <dbReference type="Proteomes" id="UP000297703"/>
    </source>
</evidence>
<dbReference type="GO" id="GO:0006629">
    <property type="term" value="P:lipid metabolic process"/>
    <property type="evidence" value="ECO:0007669"/>
    <property type="project" value="UniProtKB-KW"/>
</dbReference>
<evidence type="ECO:0000256" key="13">
    <source>
        <dbReference type="RuleBase" id="RU363063"/>
    </source>
</evidence>
<evidence type="ECO:0000313" key="15">
    <source>
        <dbReference type="EMBL" id="TFJ98328.1"/>
    </source>
</evidence>
<keyword evidence="9 13" id="KW-0333">Golgi apparatus</keyword>
<comment type="caution">
    <text evidence="15">The sequence shown here is derived from an EMBL/GenBank/DDBJ whole genome shotgun (WGS) entry which is preliminary data.</text>
</comment>
<keyword evidence="11" id="KW-0472">Membrane</keyword>
<dbReference type="Gene3D" id="3.90.550.50">
    <property type="match status" value="1"/>
</dbReference>
<evidence type="ECO:0000256" key="2">
    <source>
        <dbReference type="ARBA" id="ARBA00004922"/>
    </source>
</evidence>
<keyword evidence="10" id="KW-0443">Lipid metabolism</keyword>
<dbReference type="GO" id="GO:0006493">
    <property type="term" value="P:protein O-linked glycosylation"/>
    <property type="evidence" value="ECO:0007669"/>
    <property type="project" value="TreeGrafter"/>
</dbReference>
<evidence type="ECO:0000256" key="5">
    <source>
        <dbReference type="ARBA" id="ARBA00022679"/>
    </source>
</evidence>
<dbReference type="PANTHER" id="PTHR11214:SF151">
    <property type="entry name" value="HEXOSYLTRANSFERASE"/>
    <property type="match status" value="1"/>
</dbReference>
<evidence type="ECO:0000256" key="8">
    <source>
        <dbReference type="ARBA" id="ARBA00022989"/>
    </source>
</evidence>
<evidence type="ECO:0000259" key="14">
    <source>
        <dbReference type="Pfam" id="PF19341"/>
    </source>
</evidence>
<dbReference type="InterPro" id="IPR002659">
    <property type="entry name" value="Glyco_trans_31"/>
</dbReference>
<keyword evidence="4 13" id="KW-0328">Glycosyltransferase</keyword>
<comment type="subcellular location">
    <subcellularLocation>
        <location evidence="1 13">Golgi apparatus membrane</location>
        <topology evidence="1 13">Single-pass type II membrane protein</topology>
    </subcellularLocation>
</comment>
<protein>
    <recommendedName>
        <fullName evidence="13">Hexosyltransferase</fullName>
        <ecNumber evidence="13">2.4.1.-</ecNumber>
    </recommendedName>
</protein>
<dbReference type="FunFam" id="3.90.550.50:FF:000001">
    <property type="entry name" value="Hexosyltransferase"/>
    <property type="match status" value="1"/>
</dbReference>
<dbReference type="GO" id="GO:0000139">
    <property type="term" value="C:Golgi membrane"/>
    <property type="evidence" value="ECO:0007669"/>
    <property type="project" value="UniProtKB-SubCell"/>
</dbReference>
<dbReference type="EMBL" id="QXTE01000407">
    <property type="protein sequence ID" value="TFJ98328.1"/>
    <property type="molecule type" value="Genomic_DNA"/>
</dbReference>
<dbReference type="PANTHER" id="PTHR11214">
    <property type="entry name" value="BETA-1,3-N-ACETYLGLUCOSAMINYLTRANSFERASE"/>
    <property type="match status" value="1"/>
</dbReference>
<evidence type="ECO:0000256" key="4">
    <source>
        <dbReference type="ARBA" id="ARBA00022676"/>
    </source>
</evidence>
<gene>
    <name evidence="15" type="ORF">DR999_PMT19738</name>
</gene>
<keyword evidence="16" id="KW-1185">Reference proteome</keyword>
<proteinExistence type="inferred from homology"/>
<evidence type="ECO:0000256" key="11">
    <source>
        <dbReference type="ARBA" id="ARBA00023136"/>
    </source>
</evidence>
<keyword evidence="5" id="KW-0808">Transferase</keyword>
<comment type="similarity">
    <text evidence="3 13">Belongs to the glycosyltransferase 31 family.</text>
</comment>
<accession>A0A4D9DMR7</accession>
<dbReference type="STRING" id="55544.A0A4D9DMR7"/>
<organism evidence="15 16">
    <name type="scientific">Platysternon megacephalum</name>
    <name type="common">big-headed turtle</name>
    <dbReference type="NCBI Taxonomy" id="55544"/>
    <lineage>
        <taxon>Eukaryota</taxon>
        <taxon>Metazoa</taxon>
        <taxon>Chordata</taxon>
        <taxon>Craniata</taxon>
        <taxon>Vertebrata</taxon>
        <taxon>Euteleostomi</taxon>
        <taxon>Archelosauria</taxon>
        <taxon>Testudinata</taxon>
        <taxon>Testudines</taxon>
        <taxon>Cryptodira</taxon>
        <taxon>Durocryptodira</taxon>
        <taxon>Testudinoidea</taxon>
        <taxon>Platysternidae</taxon>
        <taxon>Platysternon</taxon>
    </lineage>
</organism>
<evidence type="ECO:0000256" key="1">
    <source>
        <dbReference type="ARBA" id="ARBA00004323"/>
    </source>
</evidence>
<reference evidence="15 16" key="2">
    <citation type="submission" date="2019-04" db="EMBL/GenBank/DDBJ databases">
        <title>The genome sequence of big-headed turtle.</title>
        <authorList>
            <person name="Gong S."/>
        </authorList>
    </citation>
    <scope>NUCLEOTIDE SEQUENCE [LARGE SCALE GENOMIC DNA]</scope>
    <source>
        <strain evidence="15">DO16091913</strain>
        <tissue evidence="15">Muscle</tissue>
    </source>
</reference>
<keyword evidence="8" id="KW-1133">Transmembrane helix</keyword>
<evidence type="ECO:0000256" key="6">
    <source>
        <dbReference type="ARBA" id="ARBA00022692"/>
    </source>
</evidence>
<dbReference type="InterPro" id="IPR045821">
    <property type="entry name" value="B3GT2_N"/>
</dbReference>
<sequence>MRAGFPCKLLFVCFFSFLFLLVVIVHQDAPRTLQLGLLAAPRAEPVSAEQLQGSPIFQWRGTEEEKAGDSMPVPVPSHPPASTRHPLQVIYPYSYHFLLNEPDKCRERAPFLVLLVVTEPKDIQVRNAIRQTWGNESAVPGVSMVRLFLTGVHPHYGSPLQRLLEEESALHRDIIQQDFLDTYNNLTLKTLMGMEWVSRHCPNASYVMKADSDVFLNVGFLVQELLQPQLPPKKDFMTGYIYRNTGPLRSKAYKWYVPREVYPNDTYPPYCGGPGYVLSGDLAKKVYGVAQTLRVINMEDSFMGICLYELGVSVTDSPWGLFNVGWLEYEKCRFSKLVVVHHFGPTDLLRVWPDFQGGNKTCPS</sequence>